<organism evidence="1 2">
    <name type="scientific">Cytobacillus oceanisediminis 2691</name>
    <dbReference type="NCBI Taxonomy" id="1196031"/>
    <lineage>
        <taxon>Bacteria</taxon>
        <taxon>Bacillati</taxon>
        <taxon>Bacillota</taxon>
        <taxon>Bacilli</taxon>
        <taxon>Bacillales</taxon>
        <taxon>Bacillaceae</taxon>
        <taxon>Cytobacillus</taxon>
    </lineage>
</organism>
<evidence type="ECO:0000313" key="2">
    <source>
        <dbReference type="Proteomes" id="UP000077856"/>
    </source>
</evidence>
<dbReference type="KEGG" id="bon:A361_06725"/>
<sequence length="107" mass="12363">MKEIISTNVLVQNRFTMKKMLEIYQVAKQFEGTTYLYSKHKAVDASNLSKLVSFLLTVKPQTTLKIIVEGNEVQKHLEEIKEMCSNHVSVLRMSEKRLINSAETFQL</sequence>
<accession>A0A160M8V3</accession>
<evidence type="ECO:0000313" key="1">
    <source>
        <dbReference type="EMBL" id="AND38814.1"/>
    </source>
</evidence>
<proteinExistence type="predicted"/>
<dbReference type="AlphaFoldDB" id="A0A160M8V3"/>
<dbReference type="SUPFAM" id="SSF55594">
    <property type="entry name" value="HPr-like"/>
    <property type="match status" value="1"/>
</dbReference>
<reference evidence="1 2" key="1">
    <citation type="submission" date="2016-04" db="EMBL/GenBank/DDBJ databases">
        <title>Complete genome sequence of Bacillus oceanisediminis strain 2691.</title>
        <authorList>
            <person name="Jeong H."/>
            <person name="Kim H.J."/>
            <person name="Lee D.-W."/>
        </authorList>
    </citation>
    <scope>NUCLEOTIDE SEQUENCE [LARGE SCALE GENOMIC DNA]</scope>
    <source>
        <strain evidence="1 2">2691</strain>
    </source>
</reference>
<dbReference type="eggNOG" id="ENOG502ZDU3">
    <property type="taxonomic scope" value="Bacteria"/>
</dbReference>
<dbReference type="STRING" id="1196031.A361_06725"/>
<name>A0A160M8V3_9BACI</name>
<dbReference type="InterPro" id="IPR035895">
    <property type="entry name" value="HPr-like_sf"/>
</dbReference>
<gene>
    <name evidence="1" type="ORF">A361_06725</name>
</gene>
<dbReference type="Proteomes" id="UP000077856">
    <property type="component" value="Chromosome"/>
</dbReference>
<protein>
    <submittedName>
        <fullName evidence="1">Uncharacterized protein</fullName>
    </submittedName>
</protein>
<dbReference type="Gene3D" id="3.30.1340.10">
    <property type="entry name" value="HPr-like"/>
    <property type="match status" value="1"/>
</dbReference>
<dbReference type="EMBL" id="CP015506">
    <property type="protein sequence ID" value="AND38814.1"/>
    <property type="molecule type" value="Genomic_DNA"/>
</dbReference>
<dbReference type="RefSeq" id="WP_009331477.1">
    <property type="nucleotide sequence ID" value="NZ_CP015506.1"/>
</dbReference>